<feature type="compositionally biased region" description="Low complexity" evidence="1">
    <location>
        <begin position="53"/>
        <end position="71"/>
    </location>
</feature>
<feature type="region of interest" description="Disordered" evidence="1">
    <location>
        <begin position="32"/>
        <end position="71"/>
    </location>
</feature>
<dbReference type="GeneID" id="4978342"/>
<organism evidence="3">
    <name type="scientific">Aspergillus niger</name>
    <dbReference type="NCBI Taxonomy" id="5061"/>
    <lineage>
        <taxon>Eukaryota</taxon>
        <taxon>Fungi</taxon>
        <taxon>Dikarya</taxon>
        <taxon>Ascomycota</taxon>
        <taxon>Pezizomycotina</taxon>
        <taxon>Eurotiomycetes</taxon>
        <taxon>Eurotiomycetidae</taxon>
        <taxon>Eurotiales</taxon>
        <taxon>Aspergillaceae</taxon>
        <taxon>Aspergillus</taxon>
        <taxon>Aspergillus subgen. Circumdati</taxon>
    </lineage>
</organism>
<dbReference type="VEuPathDB" id="FungiDB:An01g11240"/>
<reference evidence="3" key="2">
    <citation type="submission" date="2025-08" db="UniProtKB">
        <authorList>
            <consortium name="RefSeq"/>
        </authorList>
    </citation>
    <scope>IDENTIFICATION</scope>
</reference>
<accession>A0AAJ8BW29</accession>
<dbReference type="AlphaFoldDB" id="A0AAJ8BW29"/>
<reference evidence="3" key="1">
    <citation type="submission" date="2025-02" db="EMBL/GenBank/DDBJ databases">
        <authorList>
            <consortium name="NCBI Genome Project"/>
        </authorList>
    </citation>
    <scope>NUCLEOTIDE SEQUENCE</scope>
</reference>
<sequence length="71" mass="7643">MKQFAVLIAVLATGALADLHYTGLCYDSPGKDVTKLDRKSSTRQQQKKPAHPTRTATQAANNGTNARIAQC</sequence>
<evidence type="ECO:0000256" key="2">
    <source>
        <dbReference type="SAM" id="SignalP"/>
    </source>
</evidence>
<feature type="chain" id="PRO_5044823990" evidence="2">
    <location>
        <begin position="18"/>
        <end position="71"/>
    </location>
</feature>
<evidence type="ECO:0000313" key="3">
    <source>
        <dbReference type="RefSeq" id="XP_059603315.1"/>
    </source>
</evidence>
<proteinExistence type="predicted"/>
<name>A0AAJ8BW29_ASPNG</name>
<dbReference type="RefSeq" id="XP_059603315.1">
    <property type="nucleotide sequence ID" value="XM_059744064.1"/>
</dbReference>
<evidence type="ECO:0000256" key="1">
    <source>
        <dbReference type="SAM" id="MobiDB-lite"/>
    </source>
</evidence>
<feature type="signal peptide" evidence="2">
    <location>
        <begin position="1"/>
        <end position="17"/>
    </location>
</feature>
<keyword evidence="2" id="KW-0732">Signal</keyword>
<gene>
    <name evidence="3" type="ORF">An01g11240</name>
</gene>
<dbReference type="KEGG" id="ang:An01g11240"/>
<protein>
    <submittedName>
        <fullName evidence="3">Uncharacterized protein</fullName>
    </submittedName>
</protein>